<feature type="transmembrane region" description="Helical" evidence="1">
    <location>
        <begin position="94"/>
        <end position="114"/>
    </location>
</feature>
<dbReference type="Proteomes" id="UP000515977">
    <property type="component" value="Chromosome"/>
</dbReference>
<dbReference type="KEGG" id="tbv:H9L17_06845"/>
<keyword evidence="3" id="KW-1185">Reference proteome</keyword>
<organism evidence="2 3">
    <name type="scientific">Thermomonas brevis</name>
    <dbReference type="NCBI Taxonomy" id="215691"/>
    <lineage>
        <taxon>Bacteria</taxon>
        <taxon>Pseudomonadati</taxon>
        <taxon>Pseudomonadota</taxon>
        <taxon>Gammaproteobacteria</taxon>
        <taxon>Lysobacterales</taxon>
        <taxon>Lysobacteraceae</taxon>
        <taxon>Thermomonas</taxon>
    </lineage>
</organism>
<evidence type="ECO:0000256" key="1">
    <source>
        <dbReference type="SAM" id="Phobius"/>
    </source>
</evidence>
<feature type="transmembrane region" description="Helical" evidence="1">
    <location>
        <begin position="391"/>
        <end position="412"/>
    </location>
</feature>
<name>A0A7G9QWW0_9GAMM</name>
<reference evidence="2 3" key="1">
    <citation type="submission" date="2020-08" db="EMBL/GenBank/DDBJ databases">
        <title>Genome sequence of Thermomonas brevis KACC 16975T.</title>
        <authorList>
            <person name="Hyun D.-W."/>
            <person name="Bae J.-W."/>
        </authorList>
    </citation>
    <scope>NUCLEOTIDE SEQUENCE [LARGE SCALE GENOMIC DNA]</scope>
    <source>
        <strain evidence="2 3">KACC 16975</strain>
    </source>
</reference>
<evidence type="ECO:0000313" key="3">
    <source>
        <dbReference type="Proteomes" id="UP000515977"/>
    </source>
</evidence>
<gene>
    <name evidence="2" type="ORF">H9L17_06845</name>
</gene>
<dbReference type="AlphaFoldDB" id="A0A7G9QWW0"/>
<accession>A0A7G9QWW0</accession>
<sequence length="605" mass="64612">MSAGAASVRRAPTKSVWLLLISLLLSLALHQAYLTRAYPDAVYMDSLRLLSQLSEWQRGQLSSLEFWNQGQHRGLVFQAALLANVEWFSLDPLLANRMTGFAILALSGWLGFAASGAGGKEKATPLRLSLACLIPLLLFSWAGFELLTLDLGWPLWGKNLLVVAYFALHACSLRRALSGEGVAPGRLVLLTVTGVCLVLLIAMGWSYAFVGAVLGVQMLVFAIGPASSRRRIWSAWPPAAGLIVALLVYVAIGSNSGTSAGMSLAQTVSSLLRALALLPDALGSTWIGLETVRALGISRDWLWVFGMASLLLAGFGVLGRWRRGLASNSLLPLYLLAYGVLTAFSICVARGGTDPAAVGASRYYMDFVLFQVGMLWLLAEQADESPAGHGRLAAATYVLACVLVLAGQLLTYRQEWKAAPYRKEAFAAMNRALLAGVPDAAAAQLLQAPLEDARLGAKVMRERYLGAFVSLRPARSCDPAGIRFLSGWHQPEPGGVWMSGKARLLIPACACAFEAKAYVPSDFGKRRLRLSDPFQPAFVHIDLPAGATTGIRLPGGSSSRAVEINIDRIVIPARDLAGGRDVRELGAFWSQSAFACGVGAGGGTR</sequence>
<feature type="transmembrane region" description="Helical" evidence="1">
    <location>
        <begin position="301"/>
        <end position="321"/>
    </location>
</feature>
<evidence type="ECO:0008006" key="4">
    <source>
        <dbReference type="Google" id="ProtNLM"/>
    </source>
</evidence>
<dbReference type="RefSeq" id="WP_187571579.1">
    <property type="nucleotide sequence ID" value="NZ_CP060711.1"/>
</dbReference>
<feature type="transmembrane region" description="Helical" evidence="1">
    <location>
        <begin position="185"/>
        <end position="202"/>
    </location>
</feature>
<keyword evidence="1" id="KW-0472">Membrane</keyword>
<keyword evidence="1" id="KW-1133">Transmembrane helix</keyword>
<feature type="transmembrane region" description="Helical" evidence="1">
    <location>
        <begin position="126"/>
        <end position="144"/>
    </location>
</feature>
<feature type="transmembrane region" description="Helical" evidence="1">
    <location>
        <begin position="233"/>
        <end position="252"/>
    </location>
</feature>
<dbReference type="EMBL" id="CP060711">
    <property type="protein sequence ID" value="QNN47835.1"/>
    <property type="molecule type" value="Genomic_DNA"/>
</dbReference>
<protein>
    <recommendedName>
        <fullName evidence="4">YfhO family protein</fullName>
    </recommendedName>
</protein>
<proteinExistence type="predicted"/>
<feature type="transmembrane region" description="Helical" evidence="1">
    <location>
        <begin position="363"/>
        <end position="379"/>
    </location>
</feature>
<keyword evidence="1" id="KW-0812">Transmembrane</keyword>
<feature type="transmembrane region" description="Helical" evidence="1">
    <location>
        <begin position="333"/>
        <end position="351"/>
    </location>
</feature>
<evidence type="ECO:0000313" key="2">
    <source>
        <dbReference type="EMBL" id="QNN47835.1"/>
    </source>
</evidence>